<dbReference type="SUPFAM" id="SSF49899">
    <property type="entry name" value="Concanavalin A-like lectins/glucanases"/>
    <property type="match status" value="1"/>
</dbReference>
<name>A0AAN7ASB0_9PEZI</name>
<dbReference type="EMBL" id="MU863934">
    <property type="protein sequence ID" value="KAK4199311.1"/>
    <property type="molecule type" value="Genomic_DNA"/>
</dbReference>
<evidence type="ECO:0000313" key="2">
    <source>
        <dbReference type="EMBL" id="KAK4199311.1"/>
    </source>
</evidence>
<dbReference type="PANTHER" id="PTHR37536:SF1">
    <property type="entry name" value="ASPERGILLOPEPSIN, PUTAITVE (AFU_ORTHOLOGUE AFUA_7G01200)"/>
    <property type="match status" value="1"/>
</dbReference>
<dbReference type="InterPro" id="IPR038656">
    <property type="entry name" value="Peptidase_G1_sf"/>
</dbReference>
<evidence type="ECO:0008006" key="4">
    <source>
        <dbReference type="Google" id="ProtNLM"/>
    </source>
</evidence>
<protein>
    <recommendedName>
        <fullName evidence="4">Concanavalin A-like lectin/glucanase</fullName>
    </recommendedName>
</protein>
<dbReference type="InterPro" id="IPR013320">
    <property type="entry name" value="ConA-like_dom_sf"/>
</dbReference>
<sequence length="275" mass="30108">MYLRLLTCAIAAIMARVAFAVNSPSVLGIGRPTHGNSSNSAVSNGVGVPYYTDNWSGLSITKTPEVGISFVQGNFTIPNFPQINNDTWMRIAIQLDGSLECDTSWLTVGIAIDGSLPESERYSAFWQFNNETTHFLNSSFPLSPGDDIGLQIIPHSTTSANIEIYNAMTNMRHVSDSSSDQPTCLVSADWVMQAYHDQVASGEWDLYFNTTKWGTSDGKVWTAGLGNGPATEHLCQLMVPPSDDPNGSPEFDVWCYMTDSWGPRPGQLRCVRHAN</sequence>
<dbReference type="GO" id="GO:0070007">
    <property type="term" value="F:glutamic-type endopeptidase activity"/>
    <property type="evidence" value="ECO:0007669"/>
    <property type="project" value="InterPro"/>
</dbReference>
<dbReference type="Gene3D" id="2.60.120.700">
    <property type="entry name" value="Peptidase G1"/>
    <property type="match status" value="1"/>
</dbReference>
<reference evidence="2" key="1">
    <citation type="journal article" date="2023" name="Mol. Phylogenet. Evol.">
        <title>Genome-scale phylogeny and comparative genomics of the fungal order Sordariales.</title>
        <authorList>
            <person name="Hensen N."/>
            <person name="Bonometti L."/>
            <person name="Westerberg I."/>
            <person name="Brannstrom I.O."/>
            <person name="Guillou S."/>
            <person name="Cros-Aarteil S."/>
            <person name="Calhoun S."/>
            <person name="Haridas S."/>
            <person name="Kuo A."/>
            <person name="Mondo S."/>
            <person name="Pangilinan J."/>
            <person name="Riley R."/>
            <person name="LaButti K."/>
            <person name="Andreopoulos B."/>
            <person name="Lipzen A."/>
            <person name="Chen C."/>
            <person name="Yan M."/>
            <person name="Daum C."/>
            <person name="Ng V."/>
            <person name="Clum A."/>
            <person name="Steindorff A."/>
            <person name="Ohm R.A."/>
            <person name="Martin F."/>
            <person name="Silar P."/>
            <person name="Natvig D.O."/>
            <person name="Lalanne C."/>
            <person name="Gautier V."/>
            <person name="Ament-Velasquez S.L."/>
            <person name="Kruys A."/>
            <person name="Hutchinson M.I."/>
            <person name="Powell A.J."/>
            <person name="Barry K."/>
            <person name="Miller A.N."/>
            <person name="Grigoriev I.V."/>
            <person name="Debuchy R."/>
            <person name="Gladieux P."/>
            <person name="Hiltunen Thoren M."/>
            <person name="Johannesson H."/>
        </authorList>
    </citation>
    <scope>NUCLEOTIDE SEQUENCE</scope>
    <source>
        <strain evidence="2">CBS 315.58</strain>
    </source>
</reference>
<comment type="caution">
    <text evidence="2">The sequence shown here is derived from an EMBL/GenBank/DDBJ whole genome shotgun (WGS) entry which is preliminary data.</text>
</comment>
<gene>
    <name evidence="2" type="ORF">QBC40DRAFT_297710</name>
</gene>
<dbReference type="Proteomes" id="UP001303160">
    <property type="component" value="Unassembled WGS sequence"/>
</dbReference>
<organism evidence="2 3">
    <name type="scientific">Triangularia verruculosa</name>
    <dbReference type="NCBI Taxonomy" id="2587418"/>
    <lineage>
        <taxon>Eukaryota</taxon>
        <taxon>Fungi</taxon>
        <taxon>Dikarya</taxon>
        <taxon>Ascomycota</taxon>
        <taxon>Pezizomycotina</taxon>
        <taxon>Sordariomycetes</taxon>
        <taxon>Sordariomycetidae</taxon>
        <taxon>Sordariales</taxon>
        <taxon>Podosporaceae</taxon>
        <taxon>Triangularia</taxon>
    </lineage>
</organism>
<reference evidence="2" key="2">
    <citation type="submission" date="2023-05" db="EMBL/GenBank/DDBJ databases">
        <authorList>
            <consortium name="Lawrence Berkeley National Laboratory"/>
            <person name="Steindorff A."/>
            <person name="Hensen N."/>
            <person name="Bonometti L."/>
            <person name="Westerberg I."/>
            <person name="Brannstrom I.O."/>
            <person name="Guillou S."/>
            <person name="Cros-Aarteil S."/>
            <person name="Calhoun S."/>
            <person name="Haridas S."/>
            <person name="Kuo A."/>
            <person name="Mondo S."/>
            <person name="Pangilinan J."/>
            <person name="Riley R."/>
            <person name="Labutti K."/>
            <person name="Andreopoulos B."/>
            <person name="Lipzen A."/>
            <person name="Chen C."/>
            <person name="Yanf M."/>
            <person name="Daum C."/>
            <person name="Ng V."/>
            <person name="Clum A."/>
            <person name="Ohm R."/>
            <person name="Martin F."/>
            <person name="Silar P."/>
            <person name="Natvig D."/>
            <person name="Lalanne C."/>
            <person name="Gautier V."/>
            <person name="Ament-Velasquez S.L."/>
            <person name="Kruys A."/>
            <person name="Hutchinson M.I."/>
            <person name="Powell A.J."/>
            <person name="Barry K."/>
            <person name="Miller A.N."/>
            <person name="Grigoriev I.V."/>
            <person name="Debuchy R."/>
            <person name="Gladieux P."/>
            <person name="Thoren M.H."/>
            <person name="Johannesson H."/>
        </authorList>
    </citation>
    <scope>NUCLEOTIDE SEQUENCE</scope>
    <source>
        <strain evidence="2">CBS 315.58</strain>
    </source>
</reference>
<feature type="chain" id="PRO_5042869551" description="Concanavalin A-like lectin/glucanase" evidence="1">
    <location>
        <begin position="21"/>
        <end position="275"/>
    </location>
</feature>
<keyword evidence="3" id="KW-1185">Reference proteome</keyword>
<keyword evidence="1" id="KW-0732">Signal</keyword>
<evidence type="ECO:0000256" key="1">
    <source>
        <dbReference type="SAM" id="SignalP"/>
    </source>
</evidence>
<dbReference type="PANTHER" id="PTHR37536">
    <property type="entry name" value="PUTATIVE (AFU_ORTHOLOGUE AFUA_3G02970)-RELATED"/>
    <property type="match status" value="1"/>
</dbReference>
<evidence type="ECO:0000313" key="3">
    <source>
        <dbReference type="Proteomes" id="UP001303160"/>
    </source>
</evidence>
<accession>A0AAN7ASB0</accession>
<dbReference type="GO" id="GO:0006508">
    <property type="term" value="P:proteolysis"/>
    <property type="evidence" value="ECO:0007669"/>
    <property type="project" value="InterPro"/>
</dbReference>
<dbReference type="AlphaFoldDB" id="A0AAN7ASB0"/>
<proteinExistence type="predicted"/>
<dbReference type="Pfam" id="PF01828">
    <property type="entry name" value="Peptidase_A4"/>
    <property type="match status" value="1"/>
</dbReference>
<dbReference type="InterPro" id="IPR000250">
    <property type="entry name" value="Peptidase_G1"/>
</dbReference>
<feature type="signal peptide" evidence="1">
    <location>
        <begin position="1"/>
        <end position="20"/>
    </location>
</feature>